<evidence type="ECO:0000256" key="1">
    <source>
        <dbReference type="SAM" id="MobiDB-lite"/>
    </source>
</evidence>
<organism evidence="3 4">
    <name type="scientific">Magnaporthiopsis poae (strain ATCC 64411 / 73-15)</name>
    <name type="common">Kentucky bluegrass fungus</name>
    <name type="synonym">Magnaporthe poae</name>
    <dbReference type="NCBI Taxonomy" id="644358"/>
    <lineage>
        <taxon>Eukaryota</taxon>
        <taxon>Fungi</taxon>
        <taxon>Dikarya</taxon>
        <taxon>Ascomycota</taxon>
        <taxon>Pezizomycotina</taxon>
        <taxon>Sordariomycetes</taxon>
        <taxon>Sordariomycetidae</taxon>
        <taxon>Magnaporthales</taxon>
        <taxon>Magnaporthaceae</taxon>
        <taxon>Magnaporthiopsis</taxon>
    </lineage>
</organism>
<name>A0A0C4EB32_MAGP6</name>
<reference evidence="2" key="3">
    <citation type="submission" date="2011-03" db="EMBL/GenBank/DDBJ databases">
        <title>Annotation of Magnaporthe poae ATCC 64411.</title>
        <authorList>
            <person name="Ma L.-J."/>
            <person name="Dead R."/>
            <person name="Young S.K."/>
            <person name="Zeng Q."/>
            <person name="Gargeya S."/>
            <person name="Fitzgerald M."/>
            <person name="Haas B."/>
            <person name="Abouelleil A."/>
            <person name="Alvarado L."/>
            <person name="Arachchi H.M."/>
            <person name="Berlin A."/>
            <person name="Brown A."/>
            <person name="Chapman S.B."/>
            <person name="Chen Z."/>
            <person name="Dunbar C."/>
            <person name="Freedman E."/>
            <person name="Gearin G."/>
            <person name="Gellesch M."/>
            <person name="Goldberg J."/>
            <person name="Griggs A."/>
            <person name="Gujja S."/>
            <person name="Heiman D."/>
            <person name="Howarth C."/>
            <person name="Larson L."/>
            <person name="Lui A."/>
            <person name="MacDonald P.J.P."/>
            <person name="Mehta T."/>
            <person name="Montmayeur A."/>
            <person name="Murphy C."/>
            <person name="Neiman D."/>
            <person name="Pearson M."/>
            <person name="Priest M."/>
            <person name="Roberts A."/>
            <person name="Saif S."/>
            <person name="Shea T."/>
            <person name="Shenoy N."/>
            <person name="Sisk P."/>
            <person name="Stolte C."/>
            <person name="Sykes S."/>
            <person name="Yandava C."/>
            <person name="Wortman J."/>
            <person name="Nusbaum C."/>
            <person name="Birren B."/>
        </authorList>
    </citation>
    <scope>NUCLEOTIDE SEQUENCE</scope>
    <source>
        <strain evidence="2">ATCC 64411</strain>
    </source>
</reference>
<dbReference type="Proteomes" id="UP000011715">
    <property type="component" value="Unassembled WGS sequence"/>
</dbReference>
<accession>A0A0C4EB32</accession>
<reference evidence="3" key="4">
    <citation type="journal article" date="2015" name="G3 (Bethesda)">
        <title>Genome sequences of three phytopathogenic species of the Magnaporthaceae family of fungi.</title>
        <authorList>
            <person name="Okagaki L.H."/>
            <person name="Nunes C.C."/>
            <person name="Sailsbery J."/>
            <person name="Clay B."/>
            <person name="Brown D."/>
            <person name="John T."/>
            <person name="Oh Y."/>
            <person name="Young N."/>
            <person name="Fitzgerald M."/>
            <person name="Haas B.J."/>
            <person name="Zeng Q."/>
            <person name="Young S."/>
            <person name="Adiconis X."/>
            <person name="Fan L."/>
            <person name="Levin J.Z."/>
            <person name="Mitchell T.K."/>
            <person name="Okubara P.A."/>
            <person name="Farman M.L."/>
            <person name="Kohn L.M."/>
            <person name="Birren B."/>
            <person name="Ma L.-J."/>
            <person name="Dean R.A."/>
        </authorList>
    </citation>
    <scope>NUCLEOTIDE SEQUENCE</scope>
    <source>
        <strain evidence="3">ATCC 64411 / 73-15</strain>
    </source>
</reference>
<keyword evidence="4" id="KW-1185">Reference proteome</keyword>
<dbReference type="AlphaFoldDB" id="A0A0C4EB32"/>
<reference evidence="3" key="5">
    <citation type="submission" date="2015-06" db="UniProtKB">
        <authorList>
            <consortium name="EnsemblFungi"/>
        </authorList>
    </citation>
    <scope>IDENTIFICATION</scope>
    <source>
        <strain evidence="3">ATCC 64411</strain>
    </source>
</reference>
<reference evidence="2" key="1">
    <citation type="submission" date="2010-05" db="EMBL/GenBank/DDBJ databases">
        <title>The Genome Sequence of Magnaporthe poae strain ATCC 64411.</title>
        <authorList>
            <consortium name="The Broad Institute Genome Sequencing Platform"/>
            <consortium name="Broad Institute Genome Sequencing Center for Infectious Disease"/>
            <person name="Ma L.-J."/>
            <person name="Dead R."/>
            <person name="Young S."/>
            <person name="Zeng Q."/>
            <person name="Koehrsen M."/>
            <person name="Alvarado L."/>
            <person name="Berlin A."/>
            <person name="Chapman S.B."/>
            <person name="Chen Z."/>
            <person name="Freedman E."/>
            <person name="Gellesch M."/>
            <person name="Goldberg J."/>
            <person name="Griggs A."/>
            <person name="Gujja S."/>
            <person name="Heilman E.R."/>
            <person name="Heiman D."/>
            <person name="Hepburn T."/>
            <person name="Howarth C."/>
            <person name="Jen D."/>
            <person name="Larson L."/>
            <person name="Mehta T."/>
            <person name="Neiman D."/>
            <person name="Pearson M."/>
            <person name="Roberts A."/>
            <person name="Saif S."/>
            <person name="Shea T."/>
            <person name="Shenoy N."/>
            <person name="Sisk P."/>
            <person name="Stolte C."/>
            <person name="Sykes S."/>
            <person name="Walk T."/>
            <person name="White J."/>
            <person name="Yandava C."/>
            <person name="Haas B."/>
            <person name="Nusbaum C."/>
            <person name="Birren B."/>
        </authorList>
    </citation>
    <scope>NUCLEOTIDE SEQUENCE</scope>
    <source>
        <strain evidence="2">ATCC 64411</strain>
    </source>
</reference>
<proteinExistence type="predicted"/>
<sequence>MSSTRPVERSVRVALIYLKKFEVVYSRVFHGPAVISREVFRRASWKFFAPPYSGSRVEAPSSLPGHPRQRRRTARTRVSRTSFRAASEKCVAQILAAYV</sequence>
<evidence type="ECO:0000313" key="3">
    <source>
        <dbReference type="EnsemblFungi" id="MAPG_09875T0"/>
    </source>
</evidence>
<gene>
    <name evidence="2" type="ORF">MAPG_09875</name>
</gene>
<evidence type="ECO:0000313" key="4">
    <source>
        <dbReference type="Proteomes" id="UP000011715"/>
    </source>
</evidence>
<feature type="region of interest" description="Disordered" evidence="1">
    <location>
        <begin position="53"/>
        <end position="79"/>
    </location>
</feature>
<reference evidence="4" key="2">
    <citation type="submission" date="2010-05" db="EMBL/GenBank/DDBJ databases">
        <title>The genome sequence of Magnaporthe poae strain ATCC 64411.</title>
        <authorList>
            <person name="Ma L.-J."/>
            <person name="Dead R."/>
            <person name="Young S."/>
            <person name="Zeng Q."/>
            <person name="Koehrsen M."/>
            <person name="Alvarado L."/>
            <person name="Berlin A."/>
            <person name="Chapman S.B."/>
            <person name="Chen Z."/>
            <person name="Freedman E."/>
            <person name="Gellesch M."/>
            <person name="Goldberg J."/>
            <person name="Griggs A."/>
            <person name="Gujja S."/>
            <person name="Heilman E.R."/>
            <person name="Heiman D."/>
            <person name="Hepburn T."/>
            <person name="Howarth C."/>
            <person name="Jen D."/>
            <person name="Larson L."/>
            <person name="Mehta T."/>
            <person name="Neiman D."/>
            <person name="Pearson M."/>
            <person name="Roberts A."/>
            <person name="Saif S."/>
            <person name="Shea T."/>
            <person name="Shenoy N."/>
            <person name="Sisk P."/>
            <person name="Stolte C."/>
            <person name="Sykes S."/>
            <person name="Walk T."/>
            <person name="White J."/>
            <person name="Yandava C."/>
            <person name="Haas B."/>
            <person name="Nusbaum C."/>
            <person name="Birren B."/>
        </authorList>
    </citation>
    <scope>NUCLEOTIDE SEQUENCE [LARGE SCALE GENOMIC DNA]</scope>
    <source>
        <strain evidence="4">ATCC 64411 / 73-15</strain>
    </source>
</reference>
<feature type="compositionally biased region" description="Basic residues" evidence="1">
    <location>
        <begin position="67"/>
        <end position="78"/>
    </location>
</feature>
<dbReference type="EMBL" id="GL876977">
    <property type="protein sequence ID" value="KLU91354.1"/>
    <property type="molecule type" value="Genomic_DNA"/>
</dbReference>
<dbReference type="EnsemblFungi" id="MAPG_09875T0">
    <property type="protein sequence ID" value="MAPG_09875T0"/>
    <property type="gene ID" value="MAPG_09875"/>
</dbReference>
<dbReference type="EMBL" id="ADBL01002533">
    <property type="status" value="NOT_ANNOTATED_CDS"/>
    <property type="molecule type" value="Genomic_DNA"/>
</dbReference>
<evidence type="ECO:0000313" key="2">
    <source>
        <dbReference type="EMBL" id="KLU91354.1"/>
    </source>
</evidence>
<dbReference type="VEuPathDB" id="FungiDB:MAPG_09875"/>
<protein>
    <submittedName>
        <fullName evidence="2 3">Uncharacterized protein</fullName>
    </submittedName>
</protein>